<sequence>MADYDNIDNVEAGVIITALGIVGCSSNFIAIFHMFGNVAYQNAFGYICTSHTVASFAACVIFIFWTGPATFL</sequence>
<dbReference type="AlphaFoldDB" id="A0A3P7L2A1"/>
<evidence type="ECO:0000313" key="3">
    <source>
        <dbReference type="EMBL" id="VDM73602.1"/>
    </source>
</evidence>
<name>A0A3P7L2A1_STRVU</name>
<reference evidence="3 4" key="1">
    <citation type="submission" date="2018-11" db="EMBL/GenBank/DDBJ databases">
        <authorList>
            <consortium name="Pathogen Informatics"/>
        </authorList>
    </citation>
    <scope>NUCLEOTIDE SEQUENCE [LARGE SCALE GENOMIC DNA]</scope>
</reference>
<evidence type="ECO:0000256" key="1">
    <source>
        <dbReference type="SAM" id="Phobius"/>
    </source>
</evidence>
<evidence type="ECO:0000259" key="2">
    <source>
        <dbReference type="Pfam" id="PF10328"/>
    </source>
</evidence>
<dbReference type="Proteomes" id="UP000270094">
    <property type="component" value="Unassembled WGS sequence"/>
</dbReference>
<dbReference type="OrthoDB" id="5800536at2759"/>
<organism evidence="3 4">
    <name type="scientific">Strongylus vulgaris</name>
    <name type="common">Blood worm</name>
    <dbReference type="NCBI Taxonomy" id="40348"/>
    <lineage>
        <taxon>Eukaryota</taxon>
        <taxon>Metazoa</taxon>
        <taxon>Ecdysozoa</taxon>
        <taxon>Nematoda</taxon>
        <taxon>Chromadorea</taxon>
        <taxon>Rhabditida</taxon>
        <taxon>Rhabditina</taxon>
        <taxon>Rhabditomorpha</taxon>
        <taxon>Strongyloidea</taxon>
        <taxon>Strongylidae</taxon>
        <taxon>Strongylus</taxon>
    </lineage>
</organism>
<keyword evidence="1" id="KW-1133">Transmembrane helix</keyword>
<protein>
    <recommendedName>
        <fullName evidence="2">7TM GPCR serpentine receptor class x (Srx) domain-containing protein</fullName>
    </recommendedName>
</protein>
<feature type="transmembrane region" description="Helical" evidence="1">
    <location>
        <begin position="12"/>
        <end position="32"/>
    </location>
</feature>
<dbReference type="EMBL" id="UYYB01031521">
    <property type="protein sequence ID" value="VDM73602.1"/>
    <property type="molecule type" value="Genomic_DNA"/>
</dbReference>
<dbReference type="InterPro" id="IPR019430">
    <property type="entry name" value="7TM_GPCR_serpentine_rcpt_Srx"/>
</dbReference>
<keyword evidence="1" id="KW-0472">Membrane</keyword>
<evidence type="ECO:0000313" key="4">
    <source>
        <dbReference type="Proteomes" id="UP000270094"/>
    </source>
</evidence>
<keyword evidence="1" id="KW-0812">Transmembrane</keyword>
<keyword evidence="4" id="KW-1185">Reference proteome</keyword>
<feature type="transmembrane region" description="Helical" evidence="1">
    <location>
        <begin position="44"/>
        <end position="65"/>
    </location>
</feature>
<gene>
    <name evidence="3" type="ORF">SVUK_LOCUS8600</name>
</gene>
<proteinExistence type="predicted"/>
<accession>A0A3P7L2A1</accession>
<feature type="domain" description="7TM GPCR serpentine receptor class x (Srx)" evidence="2">
    <location>
        <begin position="20"/>
        <end position="72"/>
    </location>
</feature>
<dbReference type="Pfam" id="PF10328">
    <property type="entry name" value="7TM_GPCR_Srx"/>
    <property type="match status" value="1"/>
</dbReference>